<name>A0A0E0K0C8_ORYPU</name>
<proteinExistence type="predicted"/>
<feature type="region of interest" description="Disordered" evidence="1">
    <location>
        <begin position="1"/>
        <end position="26"/>
    </location>
</feature>
<evidence type="ECO:0000313" key="3">
    <source>
        <dbReference type="Proteomes" id="UP000026962"/>
    </source>
</evidence>
<dbReference type="HOGENOM" id="CLU_2593936_0_0_1"/>
<keyword evidence="3" id="KW-1185">Reference proteome</keyword>
<evidence type="ECO:0000313" key="2">
    <source>
        <dbReference type="EnsemblPlants" id="OPUNC02G16350.1"/>
    </source>
</evidence>
<accession>A0A0E0K0C8</accession>
<feature type="region of interest" description="Disordered" evidence="1">
    <location>
        <begin position="37"/>
        <end position="56"/>
    </location>
</feature>
<sequence>MAGTAGIMGGEASGSASGGVERAVGHSGDLSARSIASLSLLRQSPPPDPTTTHLTLDTFLTSKKTDRKASKYQNLYNHCC</sequence>
<dbReference type="Proteomes" id="UP000026962">
    <property type="component" value="Chromosome 2"/>
</dbReference>
<feature type="compositionally biased region" description="Low complexity" evidence="1">
    <location>
        <begin position="13"/>
        <end position="22"/>
    </location>
</feature>
<reference evidence="2" key="1">
    <citation type="submission" date="2015-04" db="UniProtKB">
        <authorList>
            <consortium name="EnsemblPlants"/>
        </authorList>
    </citation>
    <scope>IDENTIFICATION</scope>
</reference>
<evidence type="ECO:0000256" key="1">
    <source>
        <dbReference type="SAM" id="MobiDB-lite"/>
    </source>
</evidence>
<dbReference type="AlphaFoldDB" id="A0A0E0K0C8"/>
<reference evidence="2" key="2">
    <citation type="submission" date="2018-05" db="EMBL/GenBank/DDBJ databases">
        <title>OpunRS2 (Oryza punctata Reference Sequence Version 2).</title>
        <authorList>
            <person name="Zhang J."/>
            <person name="Kudrna D."/>
            <person name="Lee S."/>
            <person name="Talag J."/>
            <person name="Welchert J."/>
            <person name="Wing R.A."/>
        </authorList>
    </citation>
    <scope>NUCLEOTIDE SEQUENCE [LARGE SCALE GENOMIC DNA]</scope>
</reference>
<dbReference type="Gramene" id="OPUNC02G16350.1">
    <property type="protein sequence ID" value="OPUNC02G16350.1"/>
    <property type="gene ID" value="OPUNC02G16350"/>
</dbReference>
<feature type="compositionally biased region" description="Gly residues" evidence="1">
    <location>
        <begin position="1"/>
        <end position="12"/>
    </location>
</feature>
<protein>
    <submittedName>
        <fullName evidence="2">Uncharacterized protein</fullName>
    </submittedName>
</protein>
<organism evidence="2">
    <name type="scientific">Oryza punctata</name>
    <name type="common">Red rice</name>
    <dbReference type="NCBI Taxonomy" id="4537"/>
    <lineage>
        <taxon>Eukaryota</taxon>
        <taxon>Viridiplantae</taxon>
        <taxon>Streptophyta</taxon>
        <taxon>Embryophyta</taxon>
        <taxon>Tracheophyta</taxon>
        <taxon>Spermatophyta</taxon>
        <taxon>Magnoliopsida</taxon>
        <taxon>Liliopsida</taxon>
        <taxon>Poales</taxon>
        <taxon>Poaceae</taxon>
        <taxon>BOP clade</taxon>
        <taxon>Oryzoideae</taxon>
        <taxon>Oryzeae</taxon>
        <taxon>Oryzinae</taxon>
        <taxon>Oryza</taxon>
    </lineage>
</organism>
<dbReference type="EnsemblPlants" id="OPUNC02G16350.1">
    <property type="protein sequence ID" value="OPUNC02G16350.1"/>
    <property type="gene ID" value="OPUNC02G16350"/>
</dbReference>